<feature type="repeat" description="WD" evidence="5">
    <location>
        <begin position="184"/>
        <end position="225"/>
    </location>
</feature>
<feature type="compositionally biased region" description="Acidic residues" evidence="6">
    <location>
        <begin position="942"/>
        <end position="955"/>
    </location>
</feature>
<dbReference type="InterPro" id="IPR020472">
    <property type="entry name" value="WD40_PAC1"/>
</dbReference>
<gene>
    <name evidence="8" type="ORF">DPMN_023618</name>
</gene>
<dbReference type="AlphaFoldDB" id="A0A9D4RBY3"/>
<sequence length="1061" mass="118633">MNQLKANFAVKSKYEAFYTAGKIQVSSDGLFMFCGCGNKVNVLEIATGKVQICIGEEQDEEITSFCVSPDDQYLVLATRHMLLRQWDWRNKKLIRTWKGIHFAPILCMGFDSTSTLLATGSADSTVKIWDIHRQYCTHNLKGHQGIISVVAFHPDISRLQIFTAGEDYKLRAWDLQTSRCTRDIAAHYSLVTGIAFSKDGQTVYTCGRDGVVVITNVDTLAVTRTVPVYEVLESLVLIPSTCDYPDINVDSGADHFITAGNKGTLRVWNAGTGKCVYTTDCVQARHSNTKQIDVVDGDKSEDTAQNIVQLVYTESVNRVTVVSYDQNIAILDVANLRLKKQFAGNNDEILDVKYFGEGGRYVIVATNSPHIKVFELDTWDCQILYGHTDIVLAVDVIPNTDMFVSCGKDNTVRLWKVNPECKQITCLAVGQGHTNAVGALALARAKGKFLVTGSEDCTLKLWNLPSNFDLSTTLELKAGVTEKAHDKTISSVVVAPNDRFIATGSMDKLAKLWDAKDLSLLGVMRGHKRGIWCVQFSPIDQILASSSGDGEVKLWSLTDFSCVRTFEGHDCAVLRVAFLMRGMQLLTTGTNGLVKLWTIKSNECVKTFDEHGDKVWSLAMGEADDTFVTGAADSSLIVWKDVTETEQEEARQKKETAILQEQELSNLIHEKKYLKAIGLAITLEQPFRLLNILKEIMSGDSGNDKLYDTLAKLRMDQIDALLRFSGQWNTNSRHCHEAQLVVSCLLRMYPPTRLKELANLKPSVEGLLPYSERHFGRLSRMVQQAMFLEYTWQCMKGMDTDKVMSREDMVQTSDVTMTTSDGTSAHSDLSVGRSLSEKTVNAFRNTDIKNTASKNISQKDETSSEESSESDDEDTATTQTNNIANKLDESDDHSDEESSESDLDVRSSRVVKGKTDISDTDSSTVQLKHIEKQDEESHTDTSEEERDNEDIEEDVPVISTEKVQKRLFKEQLSKKSTYPIQNIRFATPLGIEEKPRKRKITDKFTKVKDTSKRAESIFTIDRKGEKRDGVGGAKVSMEKKSRLAQKVTRADRLKKPKRLSR</sequence>
<feature type="repeat" description="WD" evidence="5">
    <location>
        <begin position="140"/>
        <end position="183"/>
    </location>
</feature>
<feature type="domain" description="U3 small nucleolar RNA-associated protein 13 C-terminal" evidence="7">
    <location>
        <begin position="661"/>
        <end position="795"/>
    </location>
</feature>
<feature type="compositionally biased region" description="Polar residues" evidence="6">
    <location>
        <begin position="812"/>
        <end position="827"/>
    </location>
</feature>
<keyword evidence="9" id="KW-1185">Reference proteome</keyword>
<dbReference type="GO" id="GO:0000480">
    <property type="term" value="P:endonucleolytic cleavage in 5'-ETS of tricistronic rRNA transcript (SSU-rRNA, 5.8S rRNA, LSU-rRNA)"/>
    <property type="evidence" value="ECO:0007669"/>
    <property type="project" value="TreeGrafter"/>
</dbReference>
<reference evidence="8" key="1">
    <citation type="journal article" date="2019" name="bioRxiv">
        <title>The Genome of the Zebra Mussel, Dreissena polymorpha: A Resource for Invasive Species Research.</title>
        <authorList>
            <person name="McCartney M.A."/>
            <person name="Auch B."/>
            <person name="Kono T."/>
            <person name="Mallez S."/>
            <person name="Zhang Y."/>
            <person name="Obille A."/>
            <person name="Becker A."/>
            <person name="Abrahante J.E."/>
            <person name="Garbe J."/>
            <person name="Badalamenti J.P."/>
            <person name="Herman A."/>
            <person name="Mangelson H."/>
            <person name="Liachko I."/>
            <person name="Sullivan S."/>
            <person name="Sone E.D."/>
            <person name="Koren S."/>
            <person name="Silverstein K.A.T."/>
            <person name="Beckman K.B."/>
            <person name="Gohl D.M."/>
        </authorList>
    </citation>
    <scope>NUCLEOTIDE SEQUENCE</scope>
    <source>
        <strain evidence="8">Duluth1</strain>
        <tissue evidence="8">Whole animal</tissue>
    </source>
</reference>
<dbReference type="EMBL" id="JAIWYP010000002">
    <property type="protein sequence ID" value="KAH3860700.1"/>
    <property type="molecule type" value="Genomic_DNA"/>
</dbReference>
<dbReference type="GO" id="GO:0032040">
    <property type="term" value="C:small-subunit processome"/>
    <property type="evidence" value="ECO:0007669"/>
    <property type="project" value="InterPro"/>
</dbReference>
<evidence type="ECO:0000256" key="5">
    <source>
        <dbReference type="PROSITE-ProRule" id="PRU00221"/>
    </source>
</evidence>
<feature type="repeat" description="WD" evidence="5">
    <location>
        <begin position="101"/>
        <end position="139"/>
    </location>
</feature>
<feature type="compositionally biased region" description="Basic and acidic residues" evidence="6">
    <location>
        <begin position="903"/>
        <end position="917"/>
    </location>
</feature>
<evidence type="ECO:0000256" key="6">
    <source>
        <dbReference type="SAM" id="MobiDB-lite"/>
    </source>
</evidence>
<feature type="region of interest" description="Disordered" evidence="6">
    <location>
        <begin position="851"/>
        <end position="958"/>
    </location>
</feature>
<dbReference type="GO" id="GO:0000472">
    <property type="term" value="P:endonucleolytic cleavage to generate mature 5'-end of SSU-rRNA from (SSU-rRNA, 5.8S rRNA, LSU-rRNA)"/>
    <property type="evidence" value="ECO:0007669"/>
    <property type="project" value="TreeGrafter"/>
</dbReference>
<dbReference type="GO" id="GO:0034511">
    <property type="term" value="F:U3 snoRNA binding"/>
    <property type="evidence" value="ECO:0007669"/>
    <property type="project" value="TreeGrafter"/>
</dbReference>
<dbReference type="InterPro" id="IPR015943">
    <property type="entry name" value="WD40/YVTN_repeat-like_dom_sf"/>
</dbReference>
<dbReference type="PANTHER" id="PTHR19854">
    <property type="entry name" value="TRANSDUCIN BETA-LIKE 3"/>
    <property type="match status" value="1"/>
</dbReference>
<dbReference type="Pfam" id="PF08625">
    <property type="entry name" value="Utp13"/>
    <property type="match status" value="1"/>
</dbReference>
<dbReference type="InterPro" id="IPR019775">
    <property type="entry name" value="WD40_repeat_CS"/>
</dbReference>
<dbReference type="InterPro" id="IPR036322">
    <property type="entry name" value="WD40_repeat_dom_sf"/>
</dbReference>
<dbReference type="PANTHER" id="PTHR19854:SF15">
    <property type="entry name" value="TRANSDUCIN BETA-LIKE PROTEIN 3"/>
    <property type="match status" value="1"/>
</dbReference>
<protein>
    <recommendedName>
        <fullName evidence="7">U3 small nucleolar RNA-associated protein 13 C-terminal domain-containing protein</fullName>
    </recommendedName>
</protein>
<dbReference type="PROSITE" id="PS50294">
    <property type="entry name" value="WD_REPEATS_REGION"/>
    <property type="match status" value="8"/>
</dbReference>
<dbReference type="PRINTS" id="PR00320">
    <property type="entry name" value="GPROTEINBRPT"/>
</dbReference>
<accession>A0A9D4RBY3</accession>
<feature type="region of interest" description="Disordered" evidence="6">
    <location>
        <begin position="1024"/>
        <end position="1061"/>
    </location>
</feature>
<dbReference type="PROSITE" id="PS00678">
    <property type="entry name" value="WD_REPEATS_1"/>
    <property type="match status" value="3"/>
</dbReference>
<dbReference type="Proteomes" id="UP000828390">
    <property type="component" value="Unassembled WGS sequence"/>
</dbReference>
<evidence type="ECO:0000313" key="9">
    <source>
        <dbReference type="Proteomes" id="UP000828390"/>
    </source>
</evidence>
<feature type="compositionally biased region" description="Acidic residues" evidence="6">
    <location>
        <begin position="889"/>
        <end position="902"/>
    </location>
</feature>
<evidence type="ECO:0000256" key="4">
    <source>
        <dbReference type="ARBA" id="ARBA00023242"/>
    </source>
</evidence>
<evidence type="ECO:0000256" key="3">
    <source>
        <dbReference type="ARBA" id="ARBA00022737"/>
    </source>
</evidence>
<dbReference type="SMART" id="SM00320">
    <property type="entry name" value="WD40"/>
    <property type="match status" value="12"/>
</dbReference>
<keyword evidence="2 5" id="KW-0853">WD repeat</keyword>
<proteinExistence type="predicted"/>
<feature type="compositionally biased region" description="Basic and acidic residues" evidence="6">
    <location>
        <begin position="928"/>
        <end position="941"/>
    </location>
</feature>
<feature type="repeat" description="WD" evidence="5">
    <location>
        <begin position="482"/>
        <end position="523"/>
    </location>
</feature>
<feature type="repeat" description="WD" evidence="5">
    <location>
        <begin position="566"/>
        <end position="607"/>
    </location>
</feature>
<feature type="repeat" description="WD" evidence="5">
    <location>
        <begin position="384"/>
        <end position="418"/>
    </location>
</feature>
<dbReference type="PROSITE" id="PS50082">
    <property type="entry name" value="WD_REPEATS_2"/>
    <property type="match status" value="9"/>
</dbReference>
<dbReference type="FunFam" id="2.130.10.10:FF:000230">
    <property type="entry name" value="Transducin beta-like protein 3"/>
    <property type="match status" value="1"/>
</dbReference>
<dbReference type="Pfam" id="PF00400">
    <property type="entry name" value="WD40"/>
    <property type="match status" value="9"/>
</dbReference>
<dbReference type="InterPro" id="IPR001680">
    <property type="entry name" value="WD40_rpt"/>
</dbReference>
<dbReference type="GO" id="GO:0030686">
    <property type="term" value="C:90S preribosome"/>
    <property type="evidence" value="ECO:0007669"/>
    <property type="project" value="TreeGrafter"/>
</dbReference>
<evidence type="ECO:0000256" key="2">
    <source>
        <dbReference type="ARBA" id="ARBA00022574"/>
    </source>
</evidence>
<evidence type="ECO:0000259" key="7">
    <source>
        <dbReference type="Pfam" id="PF08625"/>
    </source>
</evidence>
<comment type="subcellular location">
    <subcellularLocation>
        <location evidence="1">Nucleus</location>
        <location evidence="1">Nucleolus</location>
    </subcellularLocation>
</comment>
<evidence type="ECO:0000256" key="1">
    <source>
        <dbReference type="ARBA" id="ARBA00004604"/>
    </source>
</evidence>
<keyword evidence="4" id="KW-0539">Nucleus</keyword>
<name>A0A9D4RBY3_DREPO</name>
<evidence type="ECO:0000313" key="8">
    <source>
        <dbReference type="EMBL" id="KAH3860700.1"/>
    </source>
</evidence>
<feature type="region of interest" description="Disordered" evidence="6">
    <location>
        <begin position="812"/>
        <end position="833"/>
    </location>
</feature>
<dbReference type="CDD" id="cd00200">
    <property type="entry name" value="WD40"/>
    <property type="match status" value="2"/>
</dbReference>
<organism evidence="8 9">
    <name type="scientific">Dreissena polymorpha</name>
    <name type="common">Zebra mussel</name>
    <name type="synonym">Mytilus polymorpha</name>
    <dbReference type="NCBI Taxonomy" id="45954"/>
    <lineage>
        <taxon>Eukaryota</taxon>
        <taxon>Metazoa</taxon>
        <taxon>Spiralia</taxon>
        <taxon>Lophotrochozoa</taxon>
        <taxon>Mollusca</taxon>
        <taxon>Bivalvia</taxon>
        <taxon>Autobranchia</taxon>
        <taxon>Heteroconchia</taxon>
        <taxon>Euheterodonta</taxon>
        <taxon>Imparidentia</taxon>
        <taxon>Neoheterodontei</taxon>
        <taxon>Myida</taxon>
        <taxon>Dreissenoidea</taxon>
        <taxon>Dreissenidae</taxon>
        <taxon>Dreissena</taxon>
    </lineage>
</organism>
<feature type="repeat" description="WD" evidence="5">
    <location>
        <begin position="524"/>
        <end position="565"/>
    </location>
</feature>
<dbReference type="OrthoDB" id="5414888at2759"/>
<dbReference type="SUPFAM" id="SSF50978">
    <property type="entry name" value="WD40 repeat-like"/>
    <property type="match status" value="2"/>
</dbReference>
<feature type="repeat" description="WD" evidence="5">
    <location>
        <begin position="608"/>
        <end position="640"/>
    </location>
</feature>
<reference evidence="8" key="2">
    <citation type="submission" date="2020-11" db="EMBL/GenBank/DDBJ databases">
        <authorList>
            <person name="McCartney M.A."/>
            <person name="Auch B."/>
            <person name="Kono T."/>
            <person name="Mallez S."/>
            <person name="Becker A."/>
            <person name="Gohl D.M."/>
            <person name="Silverstein K.A.T."/>
            <person name="Koren S."/>
            <person name="Bechman K.B."/>
            <person name="Herman A."/>
            <person name="Abrahante J.E."/>
            <person name="Garbe J."/>
        </authorList>
    </citation>
    <scope>NUCLEOTIDE SEQUENCE</scope>
    <source>
        <strain evidence="8">Duluth1</strain>
        <tissue evidence="8">Whole animal</tissue>
    </source>
</reference>
<dbReference type="InterPro" id="IPR013934">
    <property type="entry name" value="Utp13_C"/>
</dbReference>
<feature type="repeat" description="WD" evidence="5">
    <location>
        <begin position="430"/>
        <end position="472"/>
    </location>
</feature>
<comment type="caution">
    <text evidence="8">The sequence shown here is derived from an EMBL/GenBank/DDBJ whole genome shotgun (WGS) entry which is preliminary data.</text>
</comment>
<dbReference type="Gene3D" id="2.130.10.10">
    <property type="entry name" value="YVTN repeat-like/Quinoprotein amine dehydrogenase"/>
    <property type="match status" value="4"/>
</dbReference>
<feature type="compositionally biased region" description="Acidic residues" evidence="6">
    <location>
        <begin position="863"/>
        <end position="875"/>
    </location>
</feature>
<keyword evidence="3" id="KW-0677">Repeat</keyword>